<protein>
    <submittedName>
        <fullName evidence="2">Uncharacterized protein</fullName>
    </submittedName>
</protein>
<sequence length="83" mass="9536">MMKAVVQGSPDLGLDRREQRRKRSTDQGPSTPAVIVRRKEVQFGSLNSLGSKELDTVFQSLRPISFPPHNLFAIRTIHRWMYV</sequence>
<accession>A0A0A9E558</accession>
<proteinExistence type="predicted"/>
<evidence type="ECO:0000256" key="1">
    <source>
        <dbReference type="SAM" id="MobiDB-lite"/>
    </source>
</evidence>
<evidence type="ECO:0000313" key="2">
    <source>
        <dbReference type="EMBL" id="JAD91087.1"/>
    </source>
</evidence>
<dbReference type="AlphaFoldDB" id="A0A0A9E558"/>
<feature type="region of interest" description="Disordered" evidence="1">
    <location>
        <begin position="1"/>
        <end position="34"/>
    </location>
</feature>
<organism evidence="2">
    <name type="scientific">Arundo donax</name>
    <name type="common">Giant reed</name>
    <name type="synonym">Donax arundinaceus</name>
    <dbReference type="NCBI Taxonomy" id="35708"/>
    <lineage>
        <taxon>Eukaryota</taxon>
        <taxon>Viridiplantae</taxon>
        <taxon>Streptophyta</taxon>
        <taxon>Embryophyta</taxon>
        <taxon>Tracheophyta</taxon>
        <taxon>Spermatophyta</taxon>
        <taxon>Magnoliopsida</taxon>
        <taxon>Liliopsida</taxon>
        <taxon>Poales</taxon>
        <taxon>Poaceae</taxon>
        <taxon>PACMAD clade</taxon>
        <taxon>Arundinoideae</taxon>
        <taxon>Arundineae</taxon>
        <taxon>Arundo</taxon>
    </lineage>
</organism>
<dbReference type="EMBL" id="GBRH01206808">
    <property type="protein sequence ID" value="JAD91087.1"/>
    <property type="molecule type" value="Transcribed_RNA"/>
</dbReference>
<reference evidence="2" key="1">
    <citation type="submission" date="2014-09" db="EMBL/GenBank/DDBJ databases">
        <authorList>
            <person name="Magalhaes I.L.F."/>
            <person name="Oliveira U."/>
            <person name="Santos F.R."/>
            <person name="Vidigal T.H.D.A."/>
            <person name="Brescovit A.D."/>
            <person name="Santos A.J."/>
        </authorList>
    </citation>
    <scope>NUCLEOTIDE SEQUENCE</scope>
    <source>
        <tissue evidence="2">Shoot tissue taken approximately 20 cm above the soil surface</tissue>
    </source>
</reference>
<reference evidence="2" key="2">
    <citation type="journal article" date="2015" name="Data Brief">
        <title>Shoot transcriptome of the giant reed, Arundo donax.</title>
        <authorList>
            <person name="Barrero R.A."/>
            <person name="Guerrero F.D."/>
            <person name="Moolhuijzen P."/>
            <person name="Goolsby J.A."/>
            <person name="Tidwell J."/>
            <person name="Bellgard S.E."/>
            <person name="Bellgard M.I."/>
        </authorList>
    </citation>
    <scope>NUCLEOTIDE SEQUENCE</scope>
    <source>
        <tissue evidence="2">Shoot tissue taken approximately 20 cm above the soil surface</tissue>
    </source>
</reference>
<name>A0A0A9E558_ARUDO</name>